<protein>
    <submittedName>
        <fullName evidence="1">Uncharacterized protein</fullName>
    </submittedName>
</protein>
<dbReference type="EMBL" id="OX597822">
    <property type="protein sequence ID" value="CAI9727455.1"/>
    <property type="molecule type" value="Genomic_DNA"/>
</dbReference>
<evidence type="ECO:0000313" key="2">
    <source>
        <dbReference type="Proteomes" id="UP001162480"/>
    </source>
</evidence>
<evidence type="ECO:0000313" key="1">
    <source>
        <dbReference type="EMBL" id="CAI9727455.1"/>
    </source>
</evidence>
<organism evidence="1 2">
    <name type="scientific">Octopus vulgaris</name>
    <name type="common">Common octopus</name>
    <dbReference type="NCBI Taxonomy" id="6645"/>
    <lineage>
        <taxon>Eukaryota</taxon>
        <taxon>Metazoa</taxon>
        <taxon>Spiralia</taxon>
        <taxon>Lophotrochozoa</taxon>
        <taxon>Mollusca</taxon>
        <taxon>Cephalopoda</taxon>
        <taxon>Coleoidea</taxon>
        <taxon>Octopodiformes</taxon>
        <taxon>Octopoda</taxon>
        <taxon>Incirrata</taxon>
        <taxon>Octopodidae</taxon>
        <taxon>Octopus</taxon>
    </lineage>
</organism>
<accession>A0AA36B3Y0</accession>
<proteinExistence type="predicted"/>
<gene>
    <name evidence="1" type="ORF">OCTVUL_1B019672</name>
</gene>
<dbReference type="Proteomes" id="UP001162480">
    <property type="component" value="Chromosome 9"/>
</dbReference>
<sequence>MKRDRGSACFSDVSFPIEIGHTPDVKVFCNEIWSRGKDTRVATIGFIVSKYVRYQADFLLVTTNVALRFCDLLAAEFYSESYLNILNENA</sequence>
<dbReference type="AlphaFoldDB" id="A0AA36B3Y0"/>
<reference evidence="1" key="1">
    <citation type="submission" date="2023-08" db="EMBL/GenBank/DDBJ databases">
        <authorList>
            <person name="Alioto T."/>
            <person name="Alioto T."/>
            <person name="Gomez Garrido J."/>
        </authorList>
    </citation>
    <scope>NUCLEOTIDE SEQUENCE</scope>
</reference>
<keyword evidence="2" id="KW-1185">Reference proteome</keyword>
<name>A0AA36B3Y0_OCTVU</name>